<name>A0A0B7AN93_9EUPU</name>
<gene>
    <name evidence="2" type="primary">ORF131741</name>
</gene>
<dbReference type="EMBL" id="HACG01035619">
    <property type="protein sequence ID" value="CEK82484.1"/>
    <property type="molecule type" value="Transcribed_RNA"/>
</dbReference>
<sequence>MTGEILENEKESFWKDHQDTLVRLRRDLVSGKTNRSKFSPSGNATQMTTGVAMRSKTSKHPPFGKYRRTPSPYLPKLSSPTNHKNLPSPRKLEVVPPVQPKLAFTKPNEDYDSWGEMTDDEADDYVDDSDVKTNIKSKLVPKSHRRTRQSWTKRKRYKPQPYPQIQAHSSRPDVYAAPFYVYYPPPPKDLRGNQKHQFLKADKNKFERGHHDHHQSPSFPSRSRIPKKTKKGLLAHVSAPVYSSDRLMPAVTVMHSPTSSVDEEGDEELVDESTKSAFLYWKQHPLFASDFTDWFVQDCCHTELLPDFLIEACNQMKHMPYDHPLYVPSLYSCEDLVADHVSEIVMDIVRETISEIAYDYADETMLQRDPLDDFLTTLTDDVVTMGTREIVRSAVVELAEDYLQVQFATDILHNLVDDYLGKIGSSLIEDAIFDLRAEDFLWSEVIGPEVKEEAQVIAMETLQHYDNKVIRKEFKQVKLLAENKLADVVMMELIMSVISQQGKLYAEDDHINKYLDGMIFNESVAQVFSIQKDKDKTLYCKPLHKLHEKAVSDVALDVFMQQLTRTLDEDLADIDEYERGVTDETLQLFPVTIR</sequence>
<organism evidence="2">
    <name type="scientific">Arion vulgaris</name>
    <dbReference type="NCBI Taxonomy" id="1028688"/>
    <lineage>
        <taxon>Eukaryota</taxon>
        <taxon>Metazoa</taxon>
        <taxon>Spiralia</taxon>
        <taxon>Lophotrochozoa</taxon>
        <taxon>Mollusca</taxon>
        <taxon>Gastropoda</taxon>
        <taxon>Heterobranchia</taxon>
        <taxon>Euthyneura</taxon>
        <taxon>Panpulmonata</taxon>
        <taxon>Eupulmonata</taxon>
        <taxon>Stylommatophora</taxon>
        <taxon>Helicina</taxon>
        <taxon>Arionoidea</taxon>
        <taxon>Arionidae</taxon>
        <taxon>Arion</taxon>
    </lineage>
</organism>
<feature type="region of interest" description="Disordered" evidence="1">
    <location>
        <begin position="140"/>
        <end position="170"/>
    </location>
</feature>
<feature type="compositionally biased region" description="Polar residues" evidence="1">
    <location>
        <begin position="31"/>
        <end position="49"/>
    </location>
</feature>
<evidence type="ECO:0000256" key="1">
    <source>
        <dbReference type="SAM" id="MobiDB-lite"/>
    </source>
</evidence>
<reference evidence="2" key="1">
    <citation type="submission" date="2014-12" db="EMBL/GenBank/DDBJ databases">
        <title>Insight into the proteome of Arion vulgaris.</title>
        <authorList>
            <person name="Aradska J."/>
            <person name="Bulat T."/>
            <person name="Smidak R."/>
            <person name="Sarate P."/>
            <person name="Gangsoo J."/>
            <person name="Sialana F."/>
            <person name="Bilban M."/>
            <person name="Lubec G."/>
        </authorList>
    </citation>
    <scope>NUCLEOTIDE SEQUENCE</scope>
    <source>
        <tissue evidence="2">Skin</tissue>
    </source>
</reference>
<protein>
    <submittedName>
        <fullName evidence="2">Uncharacterized protein</fullName>
    </submittedName>
</protein>
<dbReference type="AlphaFoldDB" id="A0A0B7AN93"/>
<proteinExistence type="predicted"/>
<feature type="region of interest" description="Disordered" evidence="1">
    <location>
        <begin position="31"/>
        <end position="92"/>
    </location>
</feature>
<accession>A0A0B7AN93</accession>
<evidence type="ECO:0000313" key="2">
    <source>
        <dbReference type="EMBL" id="CEK82484.1"/>
    </source>
</evidence>
<feature type="compositionally biased region" description="Basic residues" evidence="1">
    <location>
        <begin position="140"/>
        <end position="158"/>
    </location>
</feature>